<dbReference type="EMBL" id="JAFEKC020000005">
    <property type="protein sequence ID" value="KAK0514352.1"/>
    <property type="molecule type" value="Genomic_DNA"/>
</dbReference>
<dbReference type="PANTHER" id="PTHR33112:SF10">
    <property type="entry name" value="TOL"/>
    <property type="match status" value="1"/>
</dbReference>
<evidence type="ECO:0008006" key="3">
    <source>
        <dbReference type="Google" id="ProtNLM"/>
    </source>
</evidence>
<organism evidence="1 2">
    <name type="scientific">Cladonia borealis</name>
    <dbReference type="NCBI Taxonomy" id="184061"/>
    <lineage>
        <taxon>Eukaryota</taxon>
        <taxon>Fungi</taxon>
        <taxon>Dikarya</taxon>
        <taxon>Ascomycota</taxon>
        <taxon>Pezizomycotina</taxon>
        <taxon>Lecanoromycetes</taxon>
        <taxon>OSLEUM clade</taxon>
        <taxon>Lecanoromycetidae</taxon>
        <taxon>Lecanorales</taxon>
        <taxon>Lecanorineae</taxon>
        <taxon>Cladoniaceae</taxon>
        <taxon>Cladonia</taxon>
    </lineage>
</organism>
<keyword evidence="2" id="KW-1185">Reference proteome</keyword>
<comment type="caution">
    <text evidence="1">The sequence shown here is derived from an EMBL/GenBank/DDBJ whole genome shotgun (WGS) entry which is preliminary data.</text>
</comment>
<dbReference type="AlphaFoldDB" id="A0AA39R3T2"/>
<gene>
    <name evidence="1" type="ORF">JMJ35_002969</name>
</gene>
<reference evidence="1" key="1">
    <citation type="submission" date="2023-03" db="EMBL/GenBank/DDBJ databases">
        <title>Complete genome of Cladonia borealis.</title>
        <authorList>
            <person name="Park H."/>
        </authorList>
    </citation>
    <scope>NUCLEOTIDE SEQUENCE</scope>
    <source>
        <strain evidence="1">ANT050790</strain>
    </source>
</reference>
<evidence type="ECO:0000313" key="2">
    <source>
        <dbReference type="Proteomes" id="UP001166286"/>
    </source>
</evidence>
<sequence>MIHQIGKRKVRQCVTSIVAQPTINIAASASVDCRGGLFRRRNLLSVTPCVVGTISGDHALVCGNHETGPVAREPLSRRAWAVQERLLAPRTVHFTAKSVYFECYTRTISDIDPFGSYGIDKRYYDQVNNWRGDSAWNTDFSLPDGRPSLYLCLIRWQKVVETYTYAQLTHESDKLIAIAGLAQFFQDLWPDPTITYLAGLWSSDLGYWMLWRRTSSTRDLRSPKNFFAPSWSWASVKGSIEWPFYHHYLQDPWKTHVIQARTFPPNNPFSSVQSGYIRIRGRMCTTKGNKNIAGYLKDNDLWLDDGDLGANRMEDGEGLFLLLTWKSWKYTFRATEALVLGYADQIGQYRRVGYFSVHGTEALHDLRGIFGHFKPAKHLYLDVNEYNEYTIDIT</sequence>
<dbReference type="Proteomes" id="UP001166286">
    <property type="component" value="Unassembled WGS sequence"/>
</dbReference>
<name>A0AA39R3T2_9LECA</name>
<proteinExistence type="predicted"/>
<protein>
    <recommendedName>
        <fullName evidence="3">Heterokaryon incompatibility protein</fullName>
    </recommendedName>
</protein>
<evidence type="ECO:0000313" key="1">
    <source>
        <dbReference type="EMBL" id="KAK0514352.1"/>
    </source>
</evidence>
<accession>A0AA39R3T2</accession>
<dbReference type="PANTHER" id="PTHR33112">
    <property type="entry name" value="DOMAIN PROTEIN, PUTATIVE-RELATED"/>
    <property type="match status" value="1"/>
</dbReference>